<comment type="subcellular location">
    <subcellularLocation>
        <location evidence="1">Mitochondrion</location>
    </subcellularLocation>
</comment>
<dbReference type="InterPro" id="IPR043519">
    <property type="entry name" value="NT_sf"/>
</dbReference>
<dbReference type="OrthoDB" id="21330at2759"/>
<proteinExistence type="inferred from homology"/>
<evidence type="ECO:0000256" key="6">
    <source>
        <dbReference type="SAM" id="MobiDB-lite"/>
    </source>
</evidence>
<organism evidence="7 8">
    <name type="scientific">Lasius niger</name>
    <name type="common">Black garden ant</name>
    <dbReference type="NCBI Taxonomy" id="67767"/>
    <lineage>
        <taxon>Eukaryota</taxon>
        <taxon>Metazoa</taxon>
        <taxon>Ecdysozoa</taxon>
        <taxon>Arthropoda</taxon>
        <taxon>Hexapoda</taxon>
        <taxon>Insecta</taxon>
        <taxon>Pterygota</taxon>
        <taxon>Neoptera</taxon>
        <taxon>Endopterygota</taxon>
        <taxon>Hymenoptera</taxon>
        <taxon>Apocrita</taxon>
        <taxon>Aculeata</taxon>
        <taxon>Formicoidea</taxon>
        <taxon>Formicidae</taxon>
        <taxon>Formicinae</taxon>
        <taxon>Lasius</taxon>
        <taxon>Lasius</taxon>
    </lineage>
</organism>
<comment type="function">
    <text evidence="4">Required for normal mitochondrial ribosome function and mitochondrial translation. May play a role in ribosome biogenesis by preventing premature association of the 28S and 39S ribosomal subunits. Interacts with mitochondrial ribosomal protein uL14m (MRPL14), probably blocking formation of intersubunit bridge B8, preventing association of the 28S and 39S ribosomal subunits. Addition to isolated mitochondrial ribosomal subunits partially inhibits translation, probably by interfering with the association of the 28S and 39S ribosomal subunits and the formation of functional ribosomes. May also participate in the assembly and/or regulation of the stability of the large subunit of the mitochondrial ribosome. May function as a ribosomal silencing factor.</text>
</comment>
<comment type="caution">
    <text evidence="7">The sequence shown here is derived from an EMBL/GenBank/DDBJ whole genome shotgun (WGS) entry which is preliminary data.</text>
</comment>
<keyword evidence="8" id="KW-1185">Reference proteome</keyword>
<dbReference type="AlphaFoldDB" id="A0A0J7NQ19"/>
<evidence type="ECO:0000256" key="3">
    <source>
        <dbReference type="ARBA" id="ARBA00023128"/>
    </source>
</evidence>
<dbReference type="Pfam" id="PF02410">
    <property type="entry name" value="RsfS"/>
    <property type="match status" value="1"/>
</dbReference>
<accession>A0A0J7NQ19</accession>
<feature type="region of interest" description="Disordered" evidence="6">
    <location>
        <begin position="37"/>
        <end position="58"/>
    </location>
</feature>
<dbReference type="STRING" id="67767.A0A0J7NQ19"/>
<dbReference type="GO" id="GO:0043023">
    <property type="term" value="F:ribosomal large subunit binding"/>
    <property type="evidence" value="ECO:0007669"/>
    <property type="project" value="TreeGrafter"/>
</dbReference>
<reference evidence="7 8" key="1">
    <citation type="submission" date="2015-04" db="EMBL/GenBank/DDBJ databases">
        <title>Lasius niger genome sequencing.</title>
        <authorList>
            <person name="Konorov E.A."/>
            <person name="Nikitin M.A."/>
            <person name="Kirill M.V."/>
            <person name="Chang P."/>
        </authorList>
    </citation>
    <scope>NUCLEOTIDE SEQUENCE [LARGE SCALE GENOMIC DNA]</scope>
    <source>
        <tissue evidence="7">Whole</tissue>
    </source>
</reference>
<dbReference type="PaxDb" id="67767-A0A0J7NQ19"/>
<dbReference type="PANTHER" id="PTHR21043">
    <property type="entry name" value="IOJAP SUPERFAMILY ORTHOLOG"/>
    <property type="match status" value="1"/>
</dbReference>
<dbReference type="EMBL" id="LBMM01002638">
    <property type="protein sequence ID" value="KMQ94540.1"/>
    <property type="molecule type" value="Genomic_DNA"/>
</dbReference>
<comment type="similarity">
    <text evidence="2">Belongs to the Iojap/RsfS family.</text>
</comment>
<dbReference type="InterPro" id="IPR004394">
    <property type="entry name" value="Iojap/RsfS/C7orf30"/>
</dbReference>
<dbReference type="FunFam" id="3.30.460.10:FF:000018">
    <property type="entry name" value="Mitochondrial assembly of ribosomal large subunit 1"/>
    <property type="match status" value="1"/>
</dbReference>
<dbReference type="SUPFAM" id="SSF81301">
    <property type="entry name" value="Nucleotidyltransferase"/>
    <property type="match status" value="1"/>
</dbReference>
<dbReference type="GO" id="GO:0090071">
    <property type="term" value="P:negative regulation of ribosome biogenesis"/>
    <property type="evidence" value="ECO:0007669"/>
    <property type="project" value="TreeGrafter"/>
</dbReference>
<evidence type="ECO:0000256" key="1">
    <source>
        <dbReference type="ARBA" id="ARBA00004173"/>
    </source>
</evidence>
<dbReference type="HAMAP" id="MF_01477">
    <property type="entry name" value="Iojap_RsfS"/>
    <property type="match status" value="1"/>
</dbReference>
<evidence type="ECO:0000313" key="8">
    <source>
        <dbReference type="Proteomes" id="UP000036403"/>
    </source>
</evidence>
<evidence type="ECO:0000256" key="2">
    <source>
        <dbReference type="ARBA" id="ARBA00010574"/>
    </source>
</evidence>
<evidence type="ECO:0000256" key="4">
    <source>
        <dbReference type="ARBA" id="ARBA00053669"/>
    </source>
</evidence>
<keyword evidence="3" id="KW-0496">Mitochondrion</keyword>
<name>A0A0J7NQ19_LASNI</name>
<sequence length="255" mass="29229">MRTCILRNLLRISRESLGGNRNTRLLTYSQLRLTRRFSNNKPDRKPGDDENASKGDDDNLATAINKKYKAFHDEDADVILDVSEELQKISLEDISAQQQVHDPYVDINFTHGATGVYDIEELVALLERDKAQNVFVASVPKEYAYVDYIVMVTGRSQKHMHALATFVRKVYKLKRHPTDLIPKIEGENSKDWIALDLGNIALHIFSLSAREHYDLETLWTVGTQYDDKSNESQELNIMDKYNAFLADLQPADNVR</sequence>
<dbReference type="PANTHER" id="PTHR21043:SF0">
    <property type="entry name" value="MITOCHONDRIAL ASSEMBLY OF RIBOSOMAL LARGE SUBUNIT PROTEIN 1"/>
    <property type="match status" value="1"/>
</dbReference>
<dbReference type="GO" id="GO:0017148">
    <property type="term" value="P:negative regulation of translation"/>
    <property type="evidence" value="ECO:0007669"/>
    <property type="project" value="TreeGrafter"/>
</dbReference>
<feature type="compositionally biased region" description="Basic and acidic residues" evidence="6">
    <location>
        <begin position="41"/>
        <end position="57"/>
    </location>
</feature>
<dbReference type="NCBIfam" id="TIGR00090">
    <property type="entry name" value="rsfS_iojap_ybeB"/>
    <property type="match status" value="1"/>
</dbReference>
<evidence type="ECO:0000313" key="7">
    <source>
        <dbReference type="EMBL" id="KMQ94540.1"/>
    </source>
</evidence>
<dbReference type="Proteomes" id="UP000036403">
    <property type="component" value="Unassembled WGS sequence"/>
</dbReference>
<protein>
    <recommendedName>
        <fullName evidence="5">Mitochondrial assembly of ribosomal large subunit protein 1</fullName>
    </recommendedName>
</protein>
<gene>
    <name evidence="7" type="ORF">RF55_5303</name>
</gene>
<dbReference type="GO" id="GO:0005739">
    <property type="term" value="C:mitochondrion"/>
    <property type="evidence" value="ECO:0007669"/>
    <property type="project" value="UniProtKB-SubCell"/>
</dbReference>
<dbReference type="Gene3D" id="3.30.460.10">
    <property type="entry name" value="Beta Polymerase, domain 2"/>
    <property type="match status" value="1"/>
</dbReference>
<evidence type="ECO:0000256" key="5">
    <source>
        <dbReference type="ARBA" id="ARBA00073331"/>
    </source>
</evidence>